<dbReference type="OrthoDB" id="9782542at2"/>
<sequence>MIPTDDSLPPSITPGSSGGRPQRRQRPIDAVNQRSRERGEASGGEAVAQPTDVAGGAPRRPSSTAARNPQRHSVLGRQDGDQPASAQPASTRRGQQPSSVQPRRPSAPSQRGSHARAGSSAIPLETDTDGGSGAAGPERTQALPVRRGTYPVGSAGRQSPQEPAAGGPSLTPQRPQRPKRARPRWRRIVGWTVVVIVVALALIAARVAWLWNDVSSQLHRVDALSGAADTPGETWLIVGSDARGGAVQDETEGARADSVMLLHKAENGQTSLTSLPRDTFVDIPEYGENKINAAYSFGGPKLLVQTVEKLSGLTVDHYVEVGMTGVSQMVDAVGGVNVCLDYDVADEDSGLVWDTSQGTCQTVDGTKALAYSRMRKSDPTGDVGRGQRQRAVISAVVSKAAAPSTAFSFSRQDALVDAGTNALTVDRSAGTMSIAQMVLAFRSASDGGLTGAPPIEDPAYSPEDAEIGETVLLRDTTAPDFFSKLRDGKLTAADFNQS</sequence>
<feature type="transmembrane region" description="Helical" evidence="3">
    <location>
        <begin position="188"/>
        <end position="211"/>
    </location>
</feature>
<keyword evidence="3" id="KW-0812">Transmembrane</keyword>
<dbReference type="RefSeq" id="WP_075378541.1">
    <property type="nucleotide sequence ID" value="NZ_CP066060.1"/>
</dbReference>
<dbReference type="Pfam" id="PF03816">
    <property type="entry name" value="LytR_cpsA_psr"/>
    <property type="match status" value="1"/>
</dbReference>
<gene>
    <name evidence="4" type="ORF">FK267_05970</name>
</gene>
<feature type="region of interest" description="Disordered" evidence="2">
    <location>
        <begin position="1"/>
        <end position="182"/>
    </location>
</feature>
<comment type="similarity">
    <text evidence="1">Belongs to the LytR/CpsA/Psr (LCP) family.</text>
</comment>
<evidence type="ECO:0000256" key="2">
    <source>
        <dbReference type="SAM" id="MobiDB-lite"/>
    </source>
</evidence>
<dbReference type="NCBIfam" id="TIGR00350">
    <property type="entry name" value="lytR_cpsA_psr"/>
    <property type="match status" value="1"/>
</dbReference>
<dbReference type="AlphaFoldDB" id="A0A1Q8WT85"/>
<dbReference type="Proteomes" id="UP000317942">
    <property type="component" value="Unassembled WGS sequence"/>
</dbReference>
<dbReference type="GeneID" id="64211919"/>
<protein>
    <submittedName>
        <fullName evidence="4">Transcriptional regulator</fullName>
    </submittedName>
</protein>
<proteinExistence type="inferred from homology"/>
<name>A0A1Q8WT85_9ACTO</name>
<evidence type="ECO:0000313" key="5">
    <source>
        <dbReference type="Proteomes" id="UP000317942"/>
    </source>
</evidence>
<dbReference type="Gene3D" id="3.40.630.190">
    <property type="entry name" value="LCP protein"/>
    <property type="match status" value="1"/>
</dbReference>
<evidence type="ECO:0000313" key="4">
    <source>
        <dbReference type="EMBL" id="TQD61930.1"/>
    </source>
</evidence>
<evidence type="ECO:0000256" key="3">
    <source>
        <dbReference type="SAM" id="Phobius"/>
    </source>
</evidence>
<reference evidence="4 5" key="1">
    <citation type="submission" date="2019-06" db="EMBL/GenBank/DDBJ databases">
        <title>Draft genome sequence of Actinomyces oris CCUG 34288T.</title>
        <authorList>
            <person name="Salva-Serra F."/>
            <person name="Cardew S."/>
            <person name="Moore E."/>
        </authorList>
    </citation>
    <scope>NUCLEOTIDE SEQUENCE [LARGE SCALE GENOMIC DNA]</scope>
    <source>
        <strain evidence="4 5">CCUG 34288</strain>
    </source>
</reference>
<dbReference type="InterPro" id="IPR004474">
    <property type="entry name" value="LytR_CpsA_psr"/>
</dbReference>
<evidence type="ECO:0000256" key="1">
    <source>
        <dbReference type="ARBA" id="ARBA00006068"/>
    </source>
</evidence>
<organism evidence="4 5">
    <name type="scientific">Actinomyces oris</name>
    <dbReference type="NCBI Taxonomy" id="544580"/>
    <lineage>
        <taxon>Bacteria</taxon>
        <taxon>Bacillati</taxon>
        <taxon>Actinomycetota</taxon>
        <taxon>Actinomycetes</taxon>
        <taxon>Actinomycetales</taxon>
        <taxon>Actinomycetaceae</taxon>
        <taxon>Actinomyces</taxon>
    </lineage>
</organism>
<accession>A0A1Q8WT85</accession>
<dbReference type="PANTHER" id="PTHR33392:SF6">
    <property type="entry name" value="POLYISOPRENYL-TEICHOIC ACID--PEPTIDOGLYCAN TEICHOIC ACID TRANSFERASE TAGU"/>
    <property type="match status" value="1"/>
</dbReference>
<dbReference type="PANTHER" id="PTHR33392">
    <property type="entry name" value="POLYISOPRENYL-TEICHOIC ACID--PEPTIDOGLYCAN TEICHOIC ACID TRANSFERASE TAGU"/>
    <property type="match status" value="1"/>
</dbReference>
<keyword evidence="3" id="KW-1133">Transmembrane helix</keyword>
<comment type="caution">
    <text evidence="4">The sequence shown here is derived from an EMBL/GenBank/DDBJ whole genome shotgun (WGS) entry which is preliminary data.</text>
</comment>
<dbReference type="EMBL" id="VICC01000004">
    <property type="protein sequence ID" value="TQD61930.1"/>
    <property type="molecule type" value="Genomic_DNA"/>
</dbReference>
<dbReference type="InterPro" id="IPR050922">
    <property type="entry name" value="LytR/CpsA/Psr_CW_biosynth"/>
</dbReference>
<feature type="compositionally biased region" description="Polar residues" evidence="2">
    <location>
        <begin position="84"/>
        <end position="112"/>
    </location>
</feature>
<keyword evidence="3" id="KW-0472">Membrane</keyword>